<feature type="compositionally biased region" description="Low complexity" evidence="1">
    <location>
        <begin position="220"/>
        <end position="229"/>
    </location>
</feature>
<dbReference type="SUPFAM" id="SSF48371">
    <property type="entry name" value="ARM repeat"/>
    <property type="match status" value="1"/>
</dbReference>
<proteinExistence type="predicted"/>
<gene>
    <name evidence="2" type="ORF">KC01_LOCUS39245</name>
</gene>
<dbReference type="InterPro" id="IPR016024">
    <property type="entry name" value="ARM-type_fold"/>
</dbReference>
<protein>
    <recommendedName>
        <fullName evidence="4">ATR-interacting protein</fullName>
    </recommendedName>
</protein>
<dbReference type="GO" id="GO:0006281">
    <property type="term" value="P:DNA repair"/>
    <property type="evidence" value="ECO:0007669"/>
    <property type="project" value="TreeGrafter"/>
</dbReference>
<accession>A0AAV2MHU2</accession>
<feature type="compositionally biased region" description="Basic and acidic residues" evidence="1">
    <location>
        <begin position="278"/>
        <end position="287"/>
    </location>
</feature>
<organism evidence="2 3">
    <name type="scientific">Knipowitschia caucasica</name>
    <name type="common">Caucasian dwarf goby</name>
    <name type="synonym">Pomatoschistus caucasicus</name>
    <dbReference type="NCBI Taxonomy" id="637954"/>
    <lineage>
        <taxon>Eukaryota</taxon>
        <taxon>Metazoa</taxon>
        <taxon>Chordata</taxon>
        <taxon>Craniata</taxon>
        <taxon>Vertebrata</taxon>
        <taxon>Euteleostomi</taxon>
        <taxon>Actinopterygii</taxon>
        <taxon>Neopterygii</taxon>
        <taxon>Teleostei</taxon>
        <taxon>Neoteleostei</taxon>
        <taxon>Acanthomorphata</taxon>
        <taxon>Gobiaria</taxon>
        <taxon>Gobiiformes</taxon>
        <taxon>Gobioidei</taxon>
        <taxon>Gobiidae</taxon>
        <taxon>Gobiinae</taxon>
        <taxon>Knipowitschia</taxon>
    </lineage>
</organism>
<keyword evidence="3" id="KW-1185">Reference proteome</keyword>
<dbReference type="EMBL" id="OZ035830">
    <property type="protein sequence ID" value="CAL1612971.1"/>
    <property type="molecule type" value="Genomic_DNA"/>
</dbReference>
<dbReference type="Proteomes" id="UP001497482">
    <property type="component" value="Chromosome 8"/>
</dbReference>
<evidence type="ECO:0008006" key="4">
    <source>
        <dbReference type="Google" id="ProtNLM"/>
    </source>
</evidence>
<dbReference type="AlphaFoldDB" id="A0AAV2MHU2"/>
<sequence length="697" mass="75665">MACPPSKRLRASGPALILDLDPFDEDFTQDDLDEMDVIASQAITTETREEVRVPGGGTMATRGGAMATVGGTMATGGGTMAMGGERMPKGGGTMATRGGAMAKGGGTPSTASRAACSTLTGSWTVESQETHQAELQRKLTLVEEELQLKSGEVRVLRDSLRSAQQEAESHKLRELRVHKEREAEQSQRERELLKKVQSLESQLQFQEAELNDMRSRRPSRSSPLCRNSPKLQSSASPSGGFITKESFSAQVKLANHSTEAVASANHSEVKTPSKIRRHEASREDPFMRVRPPRTPRPGGALLSLLCHRASLCHLLTPSPSSLAGGDVIASGPNPVQGLVLTGLNMLSLDHSRSRGGALLLLPLLHTQLSDVPASSVVPSTAPAVKLHPPDPPRQTQGPEEVVVSLQVLTTLLQHSPEVVESILSGKTLNTADSTSALLQCVLRLCRSPHADVTCAALTTLLMLLQRSPESHKTRWDCVLSEVCACVSADQRLKVVSLCVSVLTSLSDNGTVLDLLCSQEPCVVLRILQFVRSRSDPEATHTDWVQLDFKVIRFLSRILAQSSERPTNIHCQCNSELVQCVVLVLHRLWLDLRSPQAPPTPAQAPPTSSHLKAHVHASLQETVLLFHWLLQNHRSFTESLRGVFHLYDQVIPGLRPKPGLKPGLEAGLNQDCSQDYSQELALDEICRCEPDDDMDTGS</sequence>
<feature type="region of interest" description="Disordered" evidence="1">
    <location>
        <begin position="258"/>
        <end position="295"/>
    </location>
</feature>
<dbReference type="PANTHER" id="PTHR28594:SF1">
    <property type="entry name" value="ATR-INTERACTING PROTEIN"/>
    <property type="match status" value="1"/>
</dbReference>
<name>A0AAV2MHU2_KNICA</name>
<evidence type="ECO:0000256" key="1">
    <source>
        <dbReference type="SAM" id="MobiDB-lite"/>
    </source>
</evidence>
<evidence type="ECO:0000313" key="3">
    <source>
        <dbReference type="Proteomes" id="UP001497482"/>
    </source>
</evidence>
<evidence type="ECO:0000313" key="2">
    <source>
        <dbReference type="EMBL" id="CAL1612971.1"/>
    </source>
</evidence>
<feature type="region of interest" description="Disordered" evidence="1">
    <location>
        <begin position="209"/>
        <end position="240"/>
    </location>
</feature>
<dbReference type="PANTHER" id="PTHR28594">
    <property type="entry name" value="ATR-INTERACTING PROTEIN"/>
    <property type="match status" value="1"/>
</dbReference>
<dbReference type="GO" id="GO:0000077">
    <property type="term" value="P:DNA damage checkpoint signaling"/>
    <property type="evidence" value="ECO:0007669"/>
    <property type="project" value="InterPro"/>
</dbReference>
<reference evidence="2 3" key="1">
    <citation type="submission" date="2024-04" db="EMBL/GenBank/DDBJ databases">
        <authorList>
            <person name="Waldvogel A.-M."/>
            <person name="Schoenle A."/>
        </authorList>
    </citation>
    <scope>NUCLEOTIDE SEQUENCE [LARGE SCALE GENOMIC DNA]</scope>
</reference>
<dbReference type="InterPro" id="IPR033349">
    <property type="entry name" value="ATRIP"/>
</dbReference>